<keyword evidence="10" id="KW-0325">Glycoprotein</keyword>
<organism evidence="16 17">
    <name type="scientific">Microctonus aethiopoides</name>
    <dbReference type="NCBI Taxonomy" id="144406"/>
    <lineage>
        <taxon>Eukaryota</taxon>
        <taxon>Metazoa</taxon>
        <taxon>Ecdysozoa</taxon>
        <taxon>Arthropoda</taxon>
        <taxon>Hexapoda</taxon>
        <taxon>Insecta</taxon>
        <taxon>Pterygota</taxon>
        <taxon>Neoptera</taxon>
        <taxon>Endopterygota</taxon>
        <taxon>Hymenoptera</taxon>
        <taxon>Apocrita</taxon>
        <taxon>Ichneumonoidea</taxon>
        <taxon>Braconidae</taxon>
        <taxon>Euphorinae</taxon>
        <taxon>Microctonus</taxon>
    </lineage>
</organism>
<keyword evidence="8 13" id="KW-0472">Membrane</keyword>
<evidence type="ECO:0000256" key="8">
    <source>
        <dbReference type="ARBA" id="ARBA00023136"/>
    </source>
</evidence>
<proteinExistence type="inferred from homology"/>
<evidence type="ECO:0000256" key="4">
    <source>
        <dbReference type="ARBA" id="ARBA00022475"/>
    </source>
</evidence>
<keyword evidence="6 13" id="KW-1133">Transmembrane helix</keyword>
<comment type="similarity">
    <text evidence="2">Belongs to the glutamate-gated ion channel (TC 1.A.10.1) family.</text>
</comment>
<dbReference type="GO" id="GO:0050906">
    <property type="term" value="P:detection of stimulus involved in sensory perception"/>
    <property type="evidence" value="ECO:0007669"/>
    <property type="project" value="UniProtKB-ARBA"/>
</dbReference>
<keyword evidence="9" id="KW-0675">Receptor</keyword>
<keyword evidence="17" id="KW-1185">Reference proteome</keyword>
<evidence type="ECO:0000256" key="3">
    <source>
        <dbReference type="ARBA" id="ARBA00022448"/>
    </source>
</evidence>
<dbReference type="Gene3D" id="1.10.287.70">
    <property type="match status" value="1"/>
</dbReference>
<evidence type="ECO:0000256" key="13">
    <source>
        <dbReference type="SAM" id="Phobius"/>
    </source>
</evidence>
<dbReference type="InterPro" id="IPR052192">
    <property type="entry name" value="Insect_Ionotropic_Sensory_Rcpt"/>
</dbReference>
<evidence type="ECO:0000256" key="11">
    <source>
        <dbReference type="ARBA" id="ARBA00023286"/>
    </source>
</evidence>
<evidence type="ECO:0000259" key="14">
    <source>
        <dbReference type="Pfam" id="PF00060"/>
    </source>
</evidence>
<comment type="subcellular location">
    <subcellularLocation>
        <location evidence="1">Cell membrane</location>
        <topology evidence="1">Multi-pass membrane protein</topology>
    </subcellularLocation>
</comment>
<keyword evidence="11" id="KW-1071">Ligand-gated ion channel</keyword>
<feature type="transmembrane region" description="Helical" evidence="13">
    <location>
        <begin position="302"/>
        <end position="326"/>
    </location>
</feature>
<name>A0AA39CAT2_9HYME</name>
<feature type="domain" description="Ionotropic glutamate receptor L-glutamate and glycine-binding" evidence="15">
    <location>
        <begin position="170"/>
        <end position="284"/>
    </location>
</feature>
<dbReference type="PANTHER" id="PTHR42643">
    <property type="entry name" value="IONOTROPIC RECEPTOR 20A-RELATED"/>
    <property type="match status" value="1"/>
</dbReference>
<reference evidence="16" key="1">
    <citation type="journal article" date="2023" name="bioRxiv">
        <title>Scaffold-level genome assemblies of two parasitoid biocontrol wasps reveal the parthenogenesis mechanism and an associated novel virus.</title>
        <authorList>
            <person name="Inwood S."/>
            <person name="Skelly J."/>
            <person name="Guhlin J."/>
            <person name="Harrop T."/>
            <person name="Goldson S."/>
            <person name="Dearden P."/>
        </authorList>
    </citation>
    <scope>NUCLEOTIDE SEQUENCE</scope>
    <source>
        <strain evidence="16">Irish</strain>
        <tissue evidence="16">Whole body</tissue>
    </source>
</reference>
<gene>
    <name evidence="16" type="ORF">PV328_008330</name>
</gene>
<dbReference type="PANTHER" id="PTHR42643:SF35">
    <property type="entry name" value="IONOTROPIC RECEPTOR 68A, ISOFORM A"/>
    <property type="match status" value="1"/>
</dbReference>
<feature type="transmembrane region" description="Helical" evidence="13">
    <location>
        <begin position="403"/>
        <end position="423"/>
    </location>
</feature>
<evidence type="ECO:0000256" key="12">
    <source>
        <dbReference type="ARBA" id="ARBA00023303"/>
    </source>
</evidence>
<keyword evidence="12" id="KW-0407">Ion channel</keyword>
<reference evidence="16" key="2">
    <citation type="submission" date="2023-03" db="EMBL/GenBank/DDBJ databases">
        <authorList>
            <person name="Inwood S.N."/>
            <person name="Skelly J.G."/>
            <person name="Guhlin J."/>
            <person name="Harrop T.W.R."/>
            <person name="Goldson S.G."/>
            <person name="Dearden P.K."/>
        </authorList>
    </citation>
    <scope>NUCLEOTIDE SEQUENCE</scope>
    <source>
        <strain evidence="16">Irish</strain>
        <tissue evidence="16">Whole body</tissue>
    </source>
</reference>
<dbReference type="GO" id="GO:0015276">
    <property type="term" value="F:ligand-gated monoatomic ion channel activity"/>
    <property type="evidence" value="ECO:0007669"/>
    <property type="project" value="InterPro"/>
</dbReference>
<feature type="domain" description="Ionotropic glutamate receptor C-terminal" evidence="14">
    <location>
        <begin position="304"/>
        <end position="548"/>
    </location>
</feature>
<evidence type="ECO:0000256" key="5">
    <source>
        <dbReference type="ARBA" id="ARBA00022692"/>
    </source>
</evidence>
<evidence type="ECO:0000256" key="1">
    <source>
        <dbReference type="ARBA" id="ARBA00004651"/>
    </source>
</evidence>
<evidence type="ECO:0000256" key="6">
    <source>
        <dbReference type="ARBA" id="ARBA00022989"/>
    </source>
</evidence>
<keyword evidence="7" id="KW-0406">Ion transport</keyword>
<keyword evidence="4" id="KW-1003">Cell membrane</keyword>
<dbReference type="SUPFAM" id="SSF53850">
    <property type="entry name" value="Periplasmic binding protein-like II"/>
    <property type="match status" value="1"/>
</dbReference>
<evidence type="ECO:0000256" key="2">
    <source>
        <dbReference type="ARBA" id="ARBA00008685"/>
    </source>
</evidence>
<protein>
    <submittedName>
        <fullName evidence="16">Uncharacterized protein</fullName>
    </submittedName>
</protein>
<evidence type="ECO:0000313" key="16">
    <source>
        <dbReference type="EMBL" id="KAK0160988.1"/>
    </source>
</evidence>
<dbReference type="AlphaFoldDB" id="A0AA39CAT2"/>
<dbReference type="GO" id="GO:0005886">
    <property type="term" value="C:plasma membrane"/>
    <property type="evidence" value="ECO:0007669"/>
    <property type="project" value="UniProtKB-SubCell"/>
</dbReference>
<dbReference type="InterPro" id="IPR019594">
    <property type="entry name" value="Glu/Gly-bd"/>
</dbReference>
<evidence type="ECO:0000256" key="7">
    <source>
        <dbReference type="ARBA" id="ARBA00023065"/>
    </source>
</evidence>
<dbReference type="Pfam" id="PF10613">
    <property type="entry name" value="Lig_chan-Glu_bd"/>
    <property type="match status" value="1"/>
</dbReference>
<dbReference type="InterPro" id="IPR001320">
    <property type="entry name" value="Iontro_rcpt_C"/>
</dbReference>
<evidence type="ECO:0000313" key="17">
    <source>
        <dbReference type="Proteomes" id="UP001168990"/>
    </source>
</evidence>
<evidence type="ECO:0000259" key="15">
    <source>
        <dbReference type="Pfam" id="PF10613"/>
    </source>
</evidence>
<evidence type="ECO:0000256" key="9">
    <source>
        <dbReference type="ARBA" id="ARBA00023170"/>
    </source>
</evidence>
<sequence>MLSKIDKWYDEREESLSTLINLIVEEISEKTNECIVFILDPFYRRVFQYNWNKIQFIPYYFIAVRENEEFNPPRHRINTMIMDSRNFGCNTYVILIGNGLQLIELLQYCERQKSGEIIIKEWFNLESISYPIDANDFIITHHIDTWYKGKFRNGREHFFNKTVNLERKILQVAVFEHIPAVTKQWRKMHHGSQNNGNEALGIEIEIIKIIAEKINFQSLFYHLPNIDIDKWDESDENGSHSGLLGETMETNADFFLGDFHYTLRNHQIFELSYPYNTECLTFITPESLTQNSWMLLIIPFKLYTWIAVILLLLVAPYILCLFALFYQKQIMPFKKKSTATKAADKQLSNVTTTILKRTKNLQKQNNIDEQLKGLQLFTDIQNGMLYTYGMLLQVSLPRLPKAWALRLFIGWWWLYSILITVAYRASMTASLANPVARITIDTLAELATSTITVGGWGEEKHELFISSSDKNLRKIGEKFEQYENVENAMARVANGSFGYYENIYLLQEVRAKRQLFEAVKKKKATENNENLIADRDLHIMKECVIFMPISIGMNRNSPLKPQVDQLVRNVVESGLVEKWLSDVIEWSKIAEIRYESDAPKALVDLHKLYGALIALGIGYLLGFISFTAENFYWKYVVMKNPAYDKYQMDAYYAINKTNI</sequence>
<comment type="caution">
    <text evidence="16">The sequence shown here is derived from an EMBL/GenBank/DDBJ whole genome shotgun (WGS) entry which is preliminary data.</text>
</comment>
<feature type="transmembrane region" description="Helical" evidence="13">
    <location>
        <begin position="608"/>
        <end position="628"/>
    </location>
</feature>
<keyword evidence="3" id="KW-0813">Transport</keyword>
<accession>A0AA39CAT2</accession>
<dbReference type="EMBL" id="JAQQBS010001423">
    <property type="protein sequence ID" value="KAK0160988.1"/>
    <property type="molecule type" value="Genomic_DNA"/>
</dbReference>
<dbReference type="Gene3D" id="3.40.190.10">
    <property type="entry name" value="Periplasmic binding protein-like II"/>
    <property type="match status" value="1"/>
</dbReference>
<dbReference type="Proteomes" id="UP001168990">
    <property type="component" value="Unassembled WGS sequence"/>
</dbReference>
<keyword evidence="5 13" id="KW-0812">Transmembrane</keyword>
<evidence type="ECO:0000256" key="10">
    <source>
        <dbReference type="ARBA" id="ARBA00023180"/>
    </source>
</evidence>
<dbReference type="Pfam" id="PF00060">
    <property type="entry name" value="Lig_chan"/>
    <property type="match status" value="1"/>
</dbReference>